<dbReference type="AlphaFoldDB" id="A0A3E1NZ43"/>
<protein>
    <recommendedName>
        <fullName evidence="3">RHS repeat-associated core domain-containing protein</fullName>
    </recommendedName>
</protein>
<name>A0A3E1NZ43_9BACT</name>
<sequence>MGRNLYNANISRTTLALSKINSDNPVGYSYRYDQLNRLTAMRQHGLSNMYQGPPTDIYDNTVTSNTEFYPRGDGPNGQGGFLRGTGVTKSQGVLPFMERNDEDFTSLAKLTTPLLTDYLEAKDPKAYGGLRLHSVGLKVADNIQTAAGLLLLMEGASYGKGGTVDSKAAGRLSHYAGKGDDYMMDCSDLASDIFRNTSGGNILEITPKSGKWMNGIEYGERVEVQYYQVFENRGCIYDPMYGDKPIKTADYLGEYYKLNPGGLDVKIIR</sequence>
<comment type="caution">
    <text evidence="1">The sequence shown here is derived from an EMBL/GenBank/DDBJ whole genome shotgun (WGS) entry which is preliminary data.</text>
</comment>
<accession>A0A3E1NZ43</accession>
<gene>
    <name evidence="1" type="ORF">DXN04_19305</name>
</gene>
<keyword evidence="2" id="KW-1185">Reference proteome</keyword>
<dbReference type="Proteomes" id="UP000261174">
    <property type="component" value="Unassembled WGS sequence"/>
</dbReference>
<dbReference type="EMBL" id="QTJV01000007">
    <property type="protein sequence ID" value="RFM33180.1"/>
    <property type="molecule type" value="Genomic_DNA"/>
</dbReference>
<reference evidence="1 2" key="1">
    <citation type="submission" date="2018-08" db="EMBL/GenBank/DDBJ databases">
        <title>Chitinophaga sp. K20C18050901, a novel bacterium isolated from forest soil.</title>
        <authorList>
            <person name="Wang C."/>
        </authorList>
    </citation>
    <scope>NUCLEOTIDE SEQUENCE [LARGE SCALE GENOMIC DNA]</scope>
    <source>
        <strain evidence="1 2">K20C18050901</strain>
    </source>
</reference>
<dbReference type="RefSeq" id="WP_147319997.1">
    <property type="nucleotide sequence ID" value="NZ_QTJV01000007.1"/>
</dbReference>
<proteinExistence type="predicted"/>
<evidence type="ECO:0000313" key="2">
    <source>
        <dbReference type="Proteomes" id="UP000261174"/>
    </source>
</evidence>
<dbReference type="OrthoDB" id="1367325at2"/>
<evidence type="ECO:0000313" key="1">
    <source>
        <dbReference type="EMBL" id="RFM33180.1"/>
    </source>
</evidence>
<evidence type="ECO:0008006" key="3">
    <source>
        <dbReference type="Google" id="ProtNLM"/>
    </source>
</evidence>
<organism evidence="1 2">
    <name type="scientific">Chitinophaga silvisoli</name>
    <dbReference type="NCBI Taxonomy" id="2291814"/>
    <lineage>
        <taxon>Bacteria</taxon>
        <taxon>Pseudomonadati</taxon>
        <taxon>Bacteroidota</taxon>
        <taxon>Chitinophagia</taxon>
        <taxon>Chitinophagales</taxon>
        <taxon>Chitinophagaceae</taxon>
        <taxon>Chitinophaga</taxon>
    </lineage>
</organism>